<protein>
    <submittedName>
        <fullName evidence="2">Uncharacterized protein</fullName>
    </submittedName>
</protein>
<feature type="region of interest" description="Disordered" evidence="1">
    <location>
        <begin position="90"/>
        <end position="144"/>
    </location>
</feature>
<accession>W6ULU3</accession>
<evidence type="ECO:0000313" key="3">
    <source>
        <dbReference type="Proteomes" id="UP000019149"/>
    </source>
</evidence>
<gene>
    <name evidence="2" type="ORF">EGR_05990</name>
</gene>
<dbReference type="RefSeq" id="XP_024350323.1">
    <property type="nucleotide sequence ID" value="XM_024495239.1"/>
</dbReference>
<dbReference type="CTD" id="36341705"/>
<feature type="compositionally biased region" description="Basic residues" evidence="1">
    <location>
        <begin position="93"/>
        <end position="116"/>
    </location>
</feature>
<dbReference type="GeneID" id="36341705"/>
<dbReference type="AlphaFoldDB" id="W6ULU3"/>
<dbReference type="OrthoDB" id="6266229at2759"/>
<evidence type="ECO:0000313" key="2">
    <source>
        <dbReference type="EMBL" id="EUB59127.1"/>
    </source>
</evidence>
<feature type="compositionally biased region" description="Polar residues" evidence="1">
    <location>
        <begin position="119"/>
        <end position="129"/>
    </location>
</feature>
<evidence type="ECO:0000256" key="1">
    <source>
        <dbReference type="SAM" id="MobiDB-lite"/>
    </source>
</evidence>
<reference evidence="2 3" key="1">
    <citation type="journal article" date="2013" name="Nat. Genet.">
        <title>The genome of the hydatid tapeworm Echinococcus granulosus.</title>
        <authorList>
            <person name="Zheng H."/>
            <person name="Zhang W."/>
            <person name="Zhang L."/>
            <person name="Zhang Z."/>
            <person name="Li J."/>
            <person name="Lu G."/>
            <person name="Zhu Y."/>
            <person name="Wang Y."/>
            <person name="Huang Y."/>
            <person name="Liu J."/>
            <person name="Kang H."/>
            <person name="Chen J."/>
            <person name="Wang L."/>
            <person name="Chen A."/>
            <person name="Yu S."/>
            <person name="Gao Z."/>
            <person name="Jin L."/>
            <person name="Gu W."/>
            <person name="Wang Z."/>
            <person name="Zhao L."/>
            <person name="Shi B."/>
            <person name="Wen H."/>
            <person name="Lin R."/>
            <person name="Jones M.K."/>
            <person name="Brejova B."/>
            <person name="Vinar T."/>
            <person name="Zhao G."/>
            <person name="McManus D.P."/>
            <person name="Chen Z."/>
            <person name="Zhou Y."/>
            <person name="Wang S."/>
        </authorList>
    </citation>
    <scope>NUCLEOTIDE SEQUENCE [LARGE SCALE GENOMIC DNA]</scope>
</reference>
<dbReference type="KEGG" id="egl:EGR_05990"/>
<proteinExistence type="predicted"/>
<name>W6ULU3_ECHGR</name>
<dbReference type="Proteomes" id="UP000019149">
    <property type="component" value="Unassembled WGS sequence"/>
</dbReference>
<keyword evidence="3" id="KW-1185">Reference proteome</keyword>
<dbReference type="OMA" id="RHSKGHR"/>
<feature type="region of interest" description="Disordered" evidence="1">
    <location>
        <begin position="279"/>
        <end position="298"/>
    </location>
</feature>
<organism evidence="2 3">
    <name type="scientific">Echinococcus granulosus</name>
    <name type="common">Hydatid tapeworm</name>
    <dbReference type="NCBI Taxonomy" id="6210"/>
    <lineage>
        <taxon>Eukaryota</taxon>
        <taxon>Metazoa</taxon>
        <taxon>Spiralia</taxon>
        <taxon>Lophotrochozoa</taxon>
        <taxon>Platyhelminthes</taxon>
        <taxon>Cestoda</taxon>
        <taxon>Eucestoda</taxon>
        <taxon>Cyclophyllidea</taxon>
        <taxon>Taeniidae</taxon>
        <taxon>Echinococcus</taxon>
        <taxon>Echinococcus granulosus group</taxon>
    </lineage>
</organism>
<feature type="compositionally biased region" description="Basic and acidic residues" evidence="1">
    <location>
        <begin position="279"/>
        <end position="288"/>
    </location>
</feature>
<dbReference type="EMBL" id="APAU02000049">
    <property type="protein sequence ID" value="EUB59127.1"/>
    <property type="molecule type" value="Genomic_DNA"/>
</dbReference>
<sequence length="298" mass="34006">MVDSQLSGLPMPLLLAVALRSGPQVEEQPWSRRNAHAGQCRISIPGRASQHIKFLVCISISSRQVLLTVSKDPLPQMPKPQDYVLFVHEERHSQRHRHPQKRRHSKGHRHRSRQRHSSAQSVKASTASNYKLVPQDESSKYSHKTHKKGLDFLLTNGSVYPLKVDPPVCTELVRLQRNFTPLKPNYPIPEYRSRSGTLAPRSRNHLEAPISLAPTTRMRSYDSGRSCDDVSSYNFDSDLSTKEEAVALKLSNIIQQMETKMHANGKDKVIYVHNPGLEQKRKVEKDPRQPTYIKSEFL</sequence>
<comment type="caution">
    <text evidence="2">The sequence shown here is derived from an EMBL/GenBank/DDBJ whole genome shotgun (WGS) entry which is preliminary data.</text>
</comment>